<name>A0A2Z7DB25_9LAMI</name>
<keyword evidence="4" id="KW-1185">Reference proteome</keyword>
<feature type="transmembrane region" description="Helical" evidence="2">
    <location>
        <begin position="66"/>
        <end position="85"/>
    </location>
</feature>
<dbReference type="PANTHER" id="PTHR37753:SF1">
    <property type="entry name" value="OS01G0940600 PROTEIN"/>
    <property type="match status" value="1"/>
</dbReference>
<dbReference type="PANTHER" id="PTHR37753">
    <property type="entry name" value="OS01G0940600 PROTEIN"/>
    <property type="match status" value="1"/>
</dbReference>
<gene>
    <name evidence="3" type="ORF">F511_09771</name>
</gene>
<evidence type="ECO:0000256" key="1">
    <source>
        <dbReference type="SAM" id="MobiDB-lite"/>
    </source>
</evidence>
<keyword evidence="2" id="KW-0472">Membrane</keyword>
<dbReference type="EMBL" id="KQ989523">
    <property type="protein sequence ID" value="KZV54456.1"/>
    <property type="molecule type" value="Genomic_DNA"/>
</dbReference>
<evidence type="ECO:0000256" key="2">
    <source>
        <dbReference type="SAM" id="Phobius"/>
    </source>
</evidence>
<dbReference type="OrthoDB" id="786736at2759"/>
<sequence>MPHNSLSFSTLLRLIPAGNYKPAVMLLPPPTGVAPTRTNLHVGLRKTSKRGVSVVTRAGGISSSSYIFAFVLPLSLLAITIFSSIKISDKLDEKFFEERGSSIMSDRGYTWNTLNGGDFSPVEVKDMNFFNFFCSIIQLAVNEALLEADEDKFENENGTASADKEPAPIRTRNRPKREVEA</sequence>
<organism evidence="3 4">
    <name type="scientific">Dorcoceras hygrometricum</name>
    <dbReference type="NCBI Taxonomy" id="472368"/>
    <lineage>
        <taxon>Eukaryota</taxon>
        <taxon>Viridiplantae</taxon>
        <taxon>Streptophyta</taxon>
        <taxon>Embryophyta</taxon>
        <taxon>Tracheophyta</taxon>
        <taxon>Spermatophyta</taxon>
        <taxon>Magnoliopsida</taxon>
        <taxon>eudicotyledons</taxon>
        <taxon>Gunneridae</taxon>
        <taxon>Pentapetalae</taxon>
        <taxon>asterids</taxon>
        <taxon>lamiids</taxon>
        <taxon>Lamiales</taxon>
        <taxon>Gesneriaceae</taxon>
        <taxon>Didymocarpoideae</taxon>
        <taxon>Trichosporeae</taxon>
        <taxon>Loxocarpinae</taxon>
        <taxon>Dorcoceras</taxon>
    </lineage>
</organism>
<protein>
    <submittedName>
        <fullName evidence="3">Uncharacterized protein</fullName>
    </submittedName>
</protein>
<evidence type="ECO:0000313" key="3">
    <source>
        <dbReference type="EMBL" id="KZV54456.1"/>
    </source>
</evidence>
<accession>A0A2Z7DB25</accession>
<feature type="region of interest" description="Disordered" evidence="1">
    <location>
        <begin position="155"/>
        <end position="181"/>
    </location>
</feature>
<evidence type="ECO:0000313" key="4">
    <source>
        <dbReference type="Proteomes" id="UP000250235"/>
    </source>
</evidence>
<dbReference type="AlphaFoldDB" id="A0A2Z7DB25"/>
<dbReference type="Proteomes" id="UP000250235">
    <property type="component" value="Unassembled WGS sequence"/>
</dbReference>
<keyword evidence="2" id="KW-1133">Transmembrane helix</keyword>
<proteinExistence type="predicted"/>
<reference evidence="3 4" key="1">
    <citation type="journal article" date="2015" name="Proc. Natl. Acad. Sci. U.S.A.">
        <title>The resurrection genome of Boea hygrometrica: A blueprint for survival of dehydration.</title>
        <authorList>
            <person name="Xiao L."/>
            <person name="Yang G."/>
            <person name="Zhang L."/>
            <person name="Yang X."/>
            <person name="Zhao S."/>
            <person name="Ji Z."/>
            <person name="Zhou Q."/>
            <person name="Hu M."/>
            <person name="Wang Y."/>
            <person name="Chen M."/>
            <person name="Xu Y."/>
            <person name="Jin H."/>
            <person name="Xiao X."/>
            <person name="Hu G."/>
            <person name="Bao F."/>
            <person name="Hu Y."/>
            <person name="Wan P."/>
            <person name="Li L."/>
            <person name="Deng X."/>
            <person name="Kuang T."/>
            <person name="Xiang C."/>
            <person name="Zhu J.K."/>
            <person name="Oliver M.J."/>
            <person name="He Y."/>
        </authorList>
    </citation>
    <scope>NUCLEOTIDE SEQUENCE [LARGE SCALE GENOMIC DNA]</scope>
    <source>
        <strain evidence="4">cv. XS01</strain>
    </source>
</reference>
<keyword evidence="2" id="KW-0812">Transmembrane</keyword>